<gene>
    <name evidence="1" type="ORF">GCWU000324_01368</name>
</gene>
<dbReference type="Proteomes" id="UP000003009">
    <property type="component" value="Unassembled WGS sequence"/>
</dbReference>
<dbReference type="EMBL" id="ACJW02000002">
    <property type="protein sequence ID" value="EEP69454.1"/>
    <property type="molecule type" value="Genomic_DNA"/>
</dbReference>
<organism evidence="1 2">
    <name type="scientific">Kingella oralis ATCC 51147</name>
    <dbReference type="NCBI Taxonomy" id="629741"/>
    <lineage>
        <taxon>Bacteria</taxon>
        <taxon>Pseudomonadati</taxon>
        <taxon>Pseudomonadota</taxon>
        <taxon>Betaproteobacteria</taxon>
        <taxon>Neisseriales</taxon>
        <taxon>Neisseriaceae</taxon>
        <taxon>Kingella</taxon>
    </lineage>
</organism>
<sequence>MNGLFAFSGCLKTADVTKKTNENVRGSLKMQICHFVLFWACGRQKDGKLGRGRAGAFSGCRDVREG</sequence>
<dbReference type="STRING" id="629741.GCWU000324_01368"/>
<evidence type="ECO:0000313" key="1">
    <source>
        <dbReference type="EMBL" id="EEP69454.1"/>
    </source>
</evidence>
<name>C4GGU9_9NEIS</name>
<dbReference type="GeneID" id="84906421"/>
<dbReference type="RefSeq" id="WP_003795634.1">
    <property type="nucleotide sequence ID" value="NZ_GG665871.1"/>
</dbReference>
<dbReference type="AlphaFoldDB" id="C4GGU9"/>
<proteinExistence type="predicted"/>
<accession>C4GGU9</accession>
<dbReference type="HOGENOM" id="CLU_2825374_0_0_4"/>
<comment type="caution">
    <text evidence="1">The sequence shown here is derived from an EMBL/GenBank/DDBJ whole genome shotgun (WGS) entry which is preliminary data.</text>
</comment>
<protein>
    <submittedName>
        <fullName evidence="1">Uncharacterized protein</fullName>
    </submittedName>
</protein>
<evidence type="ECO:0000313" key="2">
    <source>
        <dbReference type="Proteomes" id="UP000003009"/>
    </source>
</evidence>
<keyword evidence="2" id="KW-1185">Reference proteome</keyword>
<reference evidence="1" key="1">
    <citation type="submission" date="2009-04" db="EMBL/GenBank/DDBJ databases">
        <authorList>
            <person name="Weinstock G."/>
            <person name="Sodergren E."/>
            <person name="Clifton S."/>
            <person name="Fulton L."/>
            <person name="Fulton B."/>
            <person name="Courtney L."/>
            <person name="Fronick C."/>
            <person name="Harrison M."/>
            <person name="Strong C."/>
            <person name="Farmer C."/>
            <person name="Delahaunty K."/>
            <person name="Markovic C."/>
            <person name="Hall O."/>
            <person name="Minx P."/>
            <person name="Tomlinson C."/>
            <person name="Mitreva M."/>
            <person name="Nelson J."/>
            <person name="Hou S."/>
            <person name="Wollam A."/>
            <person name="Pepin K.H."/>
            <person name="Johnson M."/>
            <person name="Bhonagiri V."/>
            <person name="Nash W.E."/>
            <person name="Warren W."/>
            <person name="Chinwalla A."/>
            <person name="Mardis E.R."/>
            <person name="Wilson R.K."/>
        </authorList>
    </citation>
    <scope>NUCLEOTIDE SEQUENCE [LARGE SCALE GENOMIC DNA]</scope>
    <source>
        <strain evidence="1">ATCC 51147</strain>
    </source>
</reference>